<keyword evidence="1" id="KW-0812">Transmembrane</keyword>
<name>A0A448SSZ0_SERFO</name>
<dbReference type="Proteomes" id="UP000270487">
    <property type="component" value="Chromosome"/>
</dbReference>
<dbReference type="EMBL" id="LR134492">
    <property type="protein sequence ID" value="VEI70876.1"/>
    <property type="molecule type" value="Genomic_DNA"/>
</dbReference>
<keyword evidence="1" id="KW-0472">Membrane</keyword>
<dbReference type="AlphaFoldDB" id="A0A448SSZ0"/>
<evidence type="ECO:0000313" key="2">
    <source>
        <dbReference type="EMBL" id="VEI70876.1"/>
    </source>
</evidence>
<reference evidence="2 3" key="1">
    <citation type="submission" date="2018-12" db="EMBL/GenBank/DDBJ databases">
        <authorList>
            <consortium name="Pathogen Informatics"/>
        </authorList>
    </citation>
    <scope>NUCLEOTIDE SEQUENCE [LARGE SCALE GENOMIC DNA]</scope>
    <source>
        <strain evidence="2 3">NCTC13193</strain>
    </source>
</reference>
<accession>A0A448SSZ0</accession>
<proteinExistence type="predicted"/>
<evidence type="ECO:0000256" key="1">
    <source>
        <dbReference type="SAM" id="Phobius"/>
    </source>
</evidence>
<sequence length="36" mass="4203">MEYTPDLLKCITAFLQLANNFVLCVLQYLRNKAAKR</sequence>
<feature type="transmembrane region" description="Helical" evidence="1">
    <location>
        <begin position="6"/>
        <end position="29"/>
    </location>
</feature>
<evidence type="ECO:0000313" key="3">
    <source>
        <dbReference type="Proteomes" id="UP000270487"/>
    </source>
</evidence>
<organism evidence="2 3">
    <name type="scientific">Serratia fonticola</name>
    <dbReference type="NCBI Taxonomy" id="47917"/>
    <lineage>
        <taxon>Bacteria</taxon>
        <taxon>Pseudomonadati</taxon>
        <taxon>Pseudomonadota</taxon>
        <taxon>Gammaproteobacteria</taxon>
        <taxon>Enterobacterales</taxon>
        <taxon>Yersiniaceae</taxon>
        <taxon>Serratia</taxon>
    </lineage>
</organism>
<gene>
    <name evidence="2" type="ORF">NCTC13193_03147</name>
</gene>
<keyword evidence="1" id="KW-1133">Transmembrane helix</keyword>
<protein>
    <submittedName>
        <fullName evidence="2">Uncharacterized protein</fullName>
    </submittedName>
</protein>